<evidence type="ECO:0000313" key="1">
    <source>
        <dbReference type="EMBL" id="HHI96400.1"/>
    </source>
</evidence>
<protein>
    <submittedName>
        <fullName evidence="1">Rubredoxin</fullName>
    </submittedName>
</protein>
<organism evidence="1">
    <name type="scientific">Thermodesulfatator atlanticus</name>
    <dbReference type="NCBI Taxonomy" id="501497"/>
    <lineage>
        <taxon>Bacteria</taxon>
        <taxon>Pseudomonadati</taxon>
        <taxon>Thermodesulfobacteriota</taxon>
        <taxon>Thermodesulfobacteria</taxon>
        <taxon>Thermodesulfobacteriales</taxon>
        <taxon>Thermodesulfatatoraceae</taxon>
        <taxon>Thermodesulfatator</taxon>
    </lineage>
</organism>
<dbReference type="Proteomes" id="UP000886101">
    <property type="component" value="Unassembled WGS sequence"/>
</dbReference>
<name>A0A7V5NY87_9BACT</name>
<sequence length="35" mass="3877">MAVFRCEKCGATKEGRCKPRKCPQCGEKGTMKKEG</sequence>
<accession>A0A7V5NY87</accession>
<dbReference type="InterPro" id="IPR054685">
    <property type="entry name" value="Rubredox_RCKP"/>
</dbReference>
<gene>
    <name evidence="1" type="ORF">ENJ96_00940</name>
</gene>
<reference evidence="1" key="1">
    <citation type="journal article" date="2020" name="mSystems">
        <title>Genome- and Community-Level Interaction Insights into Carbon Utilization and Element Cycling Functions of Hydrothermarchaeota in Hydrothermal Sediment.</title>
        <authorList>
            <person name="Zhou Z."/>
            <person name="Liu Y."/>
            <person name="Xu W."/>
            <person name="Pan J."/>
            <person name="Luo Z.H."/>
            <person name="Li M."/>
        </authorList>
    </citation>
    <scope>NUCLEOTIDE SEQUENCE [LARGE SCALE GENOMIC DNA]</scope>
    <source>
        <strain evidence="1">HyVt-533</strain>
    </source>
</reference>
<proteinExistence type="predicted"/>
<comment type="caution">
    <text evidence="1">The sequence shown here is derived from an EMBL/GenBank/DDBJ whole genome shotgun (WGS) entry which is preliminary data.</text>
</comment>
<dbReference type="EMBL" id="DROK01000029">
    <property type="protein sequence ID" value="HHI96400.1"/>
    <property type="molecule type" value="Genomic_DNA"/>
</dbReference>
<dbReference type="SUPFAM" id="SSF57802">
    <property type="entry name" value="Rubredoxin-like"/>
    <property type="match status" value="1"/>
</dbReference>
<dbReference type="AlphaFoldDB" id="A0A7V5NY87"/>
<dbReference type="NCBIfam" id="NF045720">
    <property type="entry name" value="rubredox_RCKP"/>
    <property type="match status" value="1"/>
</dbReference>